<gene>
    <name evidence="2" type="ORF">EV199_2621</name>
</gene>
<evidence type="ECO:0000313" key="2">
    <source>
        <dbReference type="EMBL" id="RZS70728.1"/>
    </source>
</evidence>
<comment type="caution">
    <text evidence="2">The sequence shown here is derived from an EMBL/GenBank/DDBJ whole genome shotgun (WGS) entry which is preliminary data.</text>
</comment>
<sequence length="303" mass="34640">MAGKKSFCLQVVLCIAAVFSLAACKKVEPEKFSANDFLYFINKNYSEVILTVNMNAIYAKQQEYNFLITWNQTDSFRTNIDPTYQLYVQADGRLADRKRAVSLEIEGNGKEFAVFPDPDSIYIPANSIGYKLDMKLARPPLSDTGVKTLTITLKNNEDFKPEEHAWHKVTYVFGNMVKPTRFYSSIVDKYGEFSPAKMYAVREAVARKDKSFWETDPDVILLNTSLQNLGAKKFRFDPFTMDELYNIMDVTSYLQIPEQKGPVQNAYWALTQKMISLTKELIEERRAANNPILDASGKEISFP</sequence>
<reference evidence="2 3" key="1">
    <citation type="submission" date="2019-02" db="EMBL/GenBank/DDBJ databases">
        <title>Genomic Encyclopedia of Type Strains, Phase IV (KMG-IV): sequencing the most valuable type-strain genomes for metagenomic binning, comparative biology and taxonomic classification.</title>
        <authorList>
            <person name="Goeker M."/>
        </authorList>
    </citation>
    <scope>NUCLEOTIDE SEQUENCE [LARGE SCALE GENOMIC DNA]</scope>
    <source>
        <strain evidence="2 3">DSM 18116</strain>
    </source>
</reference>
<name>A0A4Q7MQS6_9BACT</name>
<keyword evidence="1" id="KW-0732">Signal</keyword>
<evidence type="ECO:0000256" key="1">
    <source>
        <dbReference type="SAM" id="SignalP"/>
    </source>
</evidence>
<feature type="signal peptide" evidence="1">
    <location>
        <begin position="1"/>
        <end position="22"/>
    </location>
</feature>
<accession>A0A4Q7MQS6</accession>
<protein>
    <recommendedName>
        <fullName evidence="4">DUF4843 domain-containing protein</fullName>
    </recommendedName>
</protein>
<proteinExistence type="predicted"/>
<evidence type="ECO:0008006" key="4">
    <source>
        <dbReference type="Google" id="ProtNLM"/>
    </source>
</evidence>
<evidence type="ECO:0000313" key="3">
    <source>
        <dbReference type="Proteomes" id="UP000293874"/>
    </source>
</evidence>
<organism evidence="2 3">
    <name type="scientific">Pseudobacter ginsenosidimutans</name>
    <dbReference type="NCBI Taxonomy" id="661488"/>
    <lineage>
        <taxon>Bacteria</taxon>
        <taxon>Pseudomonadati</taxon>
        <taxon>Bacteroidota</taxon>
        <taxon>Chitinophagia</taxon>
        <taxon>Chitinophagales</taxon>
        <taxon>Chitinophagaceae</taxon>
        <taxon>Pseudobacter</taxon>
    </lineage>
</organism>
<dbReference type="Proteomes" id="UP000293874">
    <property type="component" value="Unassembled WGS sequence"/>
</dbReference>
<dbReference type="EMBL" id="SGXA01000002">
    <property type="protein sequence ID" value="RZS70728.1"/>
    <property type="molecule type" value="Genomic_DNA"/>
</dbReference>
<keyword evidence="3" id="KW-1185">Reference proteome</keyword>
<dbReference type="PROSITE" id="PS51257">
    <property type="entry name" value="PROKAR_LIPOPROTEIN"/>
    <property type="match status" value="1"/>
</dbReference>
<feature type="chain" id="PRO_5020745652" description="DUF4843 domain-containing protein" evidence="1">
    <location>
        <begin position="23"/>
        <end position="303"/>
    </location>
</feature>
<dbReference type="AlphaFoldDB" id="A0A4Q7MQS6"/>